<evidence type="ECO:0000256" key="4">
    <source>
        <dbReference type="ARBA" id="ARBA00022989"/>
    </source>
</evidence>
<dbReference type="InterPro" id="IPR050545">
    <property type="entry name" value="Mycobact_MmpL"/>
</dbReference>
<dbReference type="EMBL" id="RJSE01000003">
    <property type="protein sequence ID" value="RNL65088.1"/>
    <property type="molecule type" value="Genomic_DNA"/>
</dbReference>
<keyword evidence="4 6" id="KW-1133">Transmembrane helix</keyword>
<feature type="transmembrane region" description="Helical" evidence="6">
    <location>
        <begin position="556"/>
        <end position="577"/>
    </location>
</feature>
<evidence type="ECO:0000256" key="3">
    <source>
        <dbReference type="ARBA" id="ARBA00022692"/>
    </source>
</evidence>
<feature type="transmembrane region" description="Helical" evidence="6">
    <location>
        <begin position="368"/>
        <end position="387"/>
    </location>
</feature>
<feature type="transmembrane region" description="Helical" evidence="6">
    <location>
        <begin position="232"/>
        <end position="252"/>
    </location>
</feature>
<keyword evidence="5 6" id="KW-0472">Membrane</keyword>
<dbReference type="GO" id="GO:0005886">
    <property type="term" value="C:plasma membrane"/>
    <property type="evidence" value="ECO:0007669"/>
    <property type="project" value="UniProtKB-SubCell"/>
</dbReference>
<gene>
    <name evidence="8" type="ORF">EFK50_03700</name>
</gene>
<dbReference type="PANTHER" id="PTHR33406:SF13">
    <property type="entry name" value="MEMBRANE PROTEIN YDFJ"/>
    <property type="match status" value="1"/>
</dbReference>
<feature type="transmembrane region" description="Helical" evidence="6">
    <location>
        <begin position="26"/>
        <end position="43"/>
    </location>
</feature>
<accession>A0A3N0CNQ7</accession>
<dbReference type="AlphaFoldDB" id="A0A3N0CNQ7"/>
<evidence type="ECO:0000256" key="5">
    <source>
        <dbReference type="ARBA" id="ARBA00023136"/>
    </source>
</evidence>
<feature type="transmembrane region" description="Helical" evidence="6">
    <location>
        <begin position="529"/>
        <end position="549"/>
    </location>
</feature>
<feature type="transmembrane region" description="Helical" evidence="6">
    <location>
        <begin position="280"/>
        <end position="302"/>
    </location>
</feature>
<evidence type="ECO:0000256" key="6">
    <source>
        <dbReference type="SAM" id="Phobius"/>
    </source>
</evidence>
<dbReference type="Proteomes" id="UP000267128">
    <property type="component" value="Unassembled WGS sequence"/>
</dbReference>
<feature type="transmembrane region" description="Helical" evidence="6">
    <location>
        <begin position="188"/>
        <end position="220"/>
    </location>
</feature>
<dbReference type="InterPro" id="IPR004869">
    <property type="entry name" value="MMPL_dom"/>
</dbReference>
<dbReference type="Gene3D" id="1.20.1640.10">
    <property type="entry name" value="Multidrug efflux transporter AcrB transmembrane domain"/>
    <property type="match status" value="2"/>
</dbReference>
<feature type="domain" description="Membrane transport protein MMPL" evidence="7">
    <location>
        <begin position="398"/>
        <end position="705"/>
    </location>
</feature>
<dbReference type="OrthoDB" id="7051771at2"/>
<feature type="transmembrane region" description="Helical" evidence="6">
    <location>
        <begin position="597"/>
        <end position="618"/>
    </location>
</feature>
<dbReference type="PANTHER" id="PTHR33406">
    <property type="entry name" value="MEMBRANE PROTEIN MJ1562-RELATED"/>
    <property type="match status" value="1"/>
</dbReference>
<comment type="subcellular location">
    <subcellularLocation>
        <location evidence="1">Cell membrane</location>
        <topology evidence="1">Multi-pass membrane protein</topology>
    </subcellularLocation>
</comment>
<dbReference type="SUPFAM" id="SSF82866">
    <property type="entry name" value="Multidrug efflux transporter AcrB transmembrane domain"/>
    <property type="match status" value="2"/>
</dbReference>
<evidence type="ECO:0000313" key="8">
    <source>
        <dbReference type="EMBL" id="RNL65088.1"/>
    </source>
</evidence>
<organism evidence="8 9">
    <name type="scientific">Nocardioides marmoriginsengisoli</name>
    <dbReference type="NCBI Taxonomy" id="661483"/>
    <lineage>
        <taxon>Bacteria</taxon>
        <taxon>Bacillati</taxon>
        <taxon>Actinomycetota</taxon>
        <taxon>Actinomycetes</taxon>
        <taxon>Propionibacteriales</taxon>
        <taxon>Nocardioidaceae</taxon>
        <taxon>Nocardioides</taxon>
    </lineage>
</organism>
<protein>
    <submittedName>
        <fullName evidence="8">MMPL family transporter</fullName>
    </submittedName>
</protein>
<keyword evidence="3 6" id="KW-0812">Transmembrane</keyword>
<sequence length="724" mass="75807">MSLSHTLSAVPLRAARWSATHPWRAISAWLAFVLVAVGMAIAIPTQETTDADYAVGDSGKASALVRDAGLDGLPTEDVLITARDGAIDRGAATAAAASLAQQMRALPKVKSVADPAWSPSGKALLVDIELVRGTDDVDALQKITDATAKANPDLSIRQAGDVSIDDGIGDRVADDLASAEGISLPITLILMLLAFGALIAAGIPVLIAASSVAATIGITAPLSHLVHAEPTVSSMIVLIGMAVGVDYSLFYLKREREERAAGHSTVDAVEIAAQTSGHSIIVSGLAVIAAMTGLYVVGGATFNSLATGSILVVAIAVLGSITVLPALLAKLGRWVDRPRVPLLWRLNKRMGRGSISRRILGPVVRRPLVALLVGGAAVVAVAVPSFGMKVHEGNLKTLPADIPQVQTLRTMTAEFPSQGAKAEVVVKADAADRAAVASALEGLKDDAVRSGAFVDEVTDPLQVSRDGTVSVLHLVMPYDESDSRADKAIETLRDLTPKSLKEIDAAGAESYVGGGVAESYDSADHLRTYLPIVVGFVLLLTLLMMGLAFRSGVIAVLSAVLNLVSVGVAFGLLTLVFQHGWFEGLLDFDSPGFVIDWLPMFILVVLVGLSMDYQVFVLSRIREHVRAGLPARLAVERGVTDTAGVVTSAAAVMVSVFAIFATLSMLEMKMMGVGLAVAILIDATLIRLVLMPAALVLIGERAWGRRRPVIGEQVTESDPAYQLV</sequence>
<feature type="transmembrane region" description="Helical" evidence="6">
    <location>
        <begin position="308"/>
        <end position="329"/>
    </location>
</feature>
<feature type="domain" description="Membrane transport protein MMPL" evidence="7">
    <location>
        <begin position="74"/>
        <end position="367"/>
    </location>
</feature>
<name>A0A3N0CNQ7_9ACTN</name>
<feature type="transmembrane region" description="Helical" evidence="6">
    <location>
        <begin position="639"/>
        <end position="661"/>
    </location>
</feature>
<comment type="caution">
    <text evidence="8">The sequence shown here is derived from an EMBL/GenBank/DDBJ whole genome shotgun (WGS) entry which is preliminary data.</text>
</comment>
<evidence type="ECO:0000256" key="1">
    <source>
        <dbReference type="ARBA" id="ARBA00004651"/>
    </source>
</evidence>
<evidence type="ECO:0000313" key="9">
    <source>
        <dbReference type="Proteomes" id="UP000267128"/>
    </source>
</evidence>
<reference evidence="8 9" key="1">
    <citation type="submission" date="2018-11" db="EMBL/GenBank/DDBJ databases">
        <authorList>
            <person name="Li F."/>
        </authorList>
    </citation>
    <scope>NUCLEOTIDE SEQUENCE [LARGE SCALE GENOMIC DNA]</scope>
    <source>
        <strain evidence="8 9">Gsoil 097</strain>
    </source>
</reference>
<dbReference type="Pfam" id="PF03176">
    <property type="entry name" value="MMPL"/>
    <property type="match status" value="2"/>
</dbReference>
<evidence type="ECO:0000259" key="7">
    <source>
        <dbReference type="Pfam" id="PF03176"/>
    </source>
</evidence>
<feature type="transmembrane region" description="Helical" evidence="6">
    <location>
        <begin position="673"/>
        <end position="698"/>
    </location>
</feature>
<keyword evidence="2" id="KW-1003">Cell membrane</keyword>
<dbReference type="RefSeq" id="WP_123226191.1">
    <property type="nucleotide sequence ID" value="NZ_RJSE01000003.1"/>
</dbReference>
<keyword evidence="9" id="KW-1185">Reference proteome</keyword>
<proteinExistence type="predicted"/>
<evidence type="ECO:0000256" key="2">
    <source>
        <dbReference type="ARBA" id="ARBA00022475"/>
    </source>
</evidence>